<feature type="domain" description="Kazal-like" evidence="15">
    <location>
        <begin position="142"/>
        <end position="193"/>
    </location>
</feature>
<keyword evidence="11" id="KW-1133">Transmembrane helix</keyword>
<dbReference type="InterPro" id="IPR006461">
    <property type="entry name" value="PLAC_motif_containing"/>
</dbReference>
<evidence type="ECO:0000256" key="11">
    <source>
        <dbReference type="SAM" id="Phobius"/>
    </source>
</evidence>
<keyword evidence="3" id="KW-0732">Signal</keyword>
<comment type="caution">
    <text evidence="16">The sequence shown here is derived from an EMBL/GenBank/DDBJ whole genome shotgun (WGS) entry which is preliminary data.</text>
</comment>
<name>A0A814D2W8_ADIRI</name>
<keyword evidence="8 10" id="KW-0424">Laminin EGF-like domain</keyword>
<dbReference type="PROSITE" id="PS00022">
    <property type="entry name" value="EGF_1"/>
    <property type="match status" value="1"/>
</dbReference>
<dbReference type="SMART" id="SM00181">
    <property type="entry name" value="EGF"/>
    <property type="match status" value="2"/>
</dbReference>
<evidence type="ECO:0000259" key="13">
    <source>
        <dbReference type="PROSITE" id="PS50026"/>
    </source>
</evidence>
<dbReference type="OrthoDB" id="5983569at2759"/>
<dbReference type="FunFam" id="2.10.25.10:FF:000011">
    <property type="entry name" value="Cadherin EGF LAG seven-pass G-type receptor"/>
    <property type="match status" value="1"/>
</dbReference>
<keyword evidence="4" id="KW-0677">Repeat</keyword>
<evidence type="ECO:0000256" key="7">
    <source>
        <dbReference type="ARBA" id="ARBA00023180"/>
    </source>
</evidence>
<feature type="domain" description="EGF-like" evidence="13">
    <location>
        <begin position="878"/>
        <end position="916"/>
    </location>
</feature>
<dbReference type="Proteomes" id="UP000663852">
    <property type="component" value="Unassembled WGS sequence"/>
</dbReference>
<dbReference type="InterPro" id="IPR003645">
    <property type="entry name" value="Fol_N"/>
</dbReference>
<dbReference type="PROSITE" id="PS01186">
    <property type="entry name" value="EGF_2"/>
    <property type="match status" value="1"/>
</dbReference>
<evidence type="ECO:0000256" key="3">
    <source>
        <dbReference type="ARBA" id="ARBA00022729"/>
    </source>
</evidence>
<gene>
    <name evidence="16" type="ORF">EDS130_LOCUS12423</name>
</gene>
<evidence type="ECO:0000313" key="16">
    <source>
        <dbReference type="EMBL" id="CAF0952610.1"/>
    </source>
</evidence>
<dbReference type="InterPro" id="IPR036058">
    <property type="entry name" value="Kazal_dom_sf"/>
</dbReference>
<dbReference type="InterPro" id="IPR001791">
    <property type="entry name" value="Laminin_G"/>
</dbReference>
<dbReference type="CDD" id="cd00054">
    <property type="entry name" value="EGF_CA"/>
    <property type="match status" value="1"/>
</dbReference>
<dbReference type="Pfam" id="PF07648">
    <property type="entry name" value="Kazal_2"/>
    <property type="match status" value="6"/>
</dbReference>
<dbReference type="SMART" id="SM00274">
    <property type="entry name" value="FOLN"/>
    <property type="match status" value="4"/>
</dbReference>
<feature type="disulfide bond" evidence="10">
    <location>
        <begin position="686"/>
        <end position="695"/>
    </location>
</feature>
<evidence type="ECO:0000256" key="9">
    <source>
        <dbReference type="PROSITE-ProRule" id="PRU00076"/>
    </source>
</evidence>
<feature type="domain" description="Laminin G" evidence="12">
    <location>
        <begin position="921"/>
        <end position="1093"/>
    </location>
</feature>
<dbReference type="InterPro" id="IPR013320">
    <property type="entry name" value="ConA-like_dom_sf"/>
</dbReference>
<evidence type="ECO:0000256" key="8">
    <source>
        <dbReference type="ARBA" id="ARBA00023292"/>
    </source>
</evidence>
<dbReference type="SMART" id="SM00280">
    <property type="entry name" value="KAZAL"/>
    <property type="match status" value="6"/>
</dbReference>
<evidence type="ECO:0000259" key="12">
    <source>
        <dbReference type="PROSITE" id="PS50025"/>
    </source>
</evidence>
<dbReference type="EMBL" id="CAJNOJ010000047">
    <property type="protein sequence ID" value="CAF0952610.1"/>
    <property type="molecule type" value="Genomic_DNA"/>
</dbReference>
<comment type="similarity">
    <text evidence="1">Belongs to the cornifelin family.</text>
</comment>
<proteinExistence type="inferred from homology"/>
<dbReference type="GO" id="GO:0030154">
    <property type="term" value="P:cell differentiation"/>
    <property type="evidence" value="ECO:0007669"/>
    <property type="project" value="UniProtKB-KW"/>
</dbReference>
<dbReference type="GO" id="GO:0030510">
    <property type="term" value="P:regulation of BMP signaling pathway"/>
    <property type="evidence" value="ECO:0007669"/>
    <property type="project" value="TreeGrafter"/>
</dbReference>
<dbReference type="SUPFAM" id="SSF57196">
    <property type="entry name" value="EGF/Laminin"/>
    <property type="match status" value="1"/>
</dbReference>
<dbReference type="PROSITE" id="PS51465">
    <property type="entry name" value="KAZAL_2"/>
    <property type="match status" value="4"/>
</dbReference>
<dbReference type="SUPFAM" id="SSF100895">
    <property type="entry name" value="Kazal-type serine protease inhibitors"/>
    <property type="match status" value="6"/>
</dbReference>
<evidence type="ECO:0008006" key="18">
    <source>
        <dbReference type="Google" id="ProtNLM"/>
    </source>
</evidence>
<dbReference type="SUPFAM" id="SSF49899">
    <property type="entry name" value="Concanavalin A-like lectins/glucanases"/>
    <property type="match status" value="3"/>
</dbReference>
<dbReference type="Gene3D" id="3.30.60.30">
    <property type="match status" value="6"/>
</dbReference>
<evidence type="ECO:0000259" key="15">
    <source>
        <dbReference type="PROSITE" id="PS51465"/>
    </source>
</evidence>
<dbReference type="CDD" id="cd00104">
    <property type="entry name" value="KAZAL_FS"/>
    <property type="match status" value="4"/>
</dbReference>
<dbReference type="Pfam" id="PF00053">
    <property type="entry name" value="EGF_laminin"/>
    <property type="match status" value="2"/>
</dbReference>
<dbReference type="CDD" id="cd00110">
    <property type="entry name" value="LamG"/>
    <property type="match status" value="3"/>
</dbReference>
<dbReference type="SMART" id="SM00282">
    <property type="entry name" value="LamG"/>
    <property type="match status" value="3"/>
</dbReference>
<feature type="transmembrane region" description="Helical" evidence="11">
    <location>
        <begin position="12"/>
        <end position="37"/>
    </location>
</feature>
<keyword evidence="11" id="KW-0812">Transmembrane</keyword>
<feature type="domain" description="Kazal-like" evidence="15">
    <location>
        <begin position="355"/>
        <end position="404"/>
    </location>
</feature>
<protein>
    <recommendedName>
        <fullName evidence="18">Agrin-like protein</fullName>
    </recommendedName>
</protein>
<dbReference type="PROSITE" id="PS50026">
    <property type="entry name" value="EGF_3"/>
    <property type="match status" value="1"/>
</dbReference>
<dbReference type="InterPro" id="IPR002350">
    <property type="entry name" value="Kazal_dom"/>
</dbReference>
<evidence type="ECO:0000256" key="10">
    <source>
        <dbReference type="PROSITE-ProRule" id="PRU00460"/>
    </source>
</evidence>
<keyword evidence="5" id="KW-0221">Differentiation</keyword>
<comment type="caution">
    <text evidence="9">Lacks conserved residue(s) required for the propagation of feature annotation.</text>
</comment>
<keyword evidence="6 9" id="KW-1015">Disulfide bond</keyword>
<evidence type="ECO:0000256" key="4">
    <source>
        <dbReference type="ARBA" id="ARBA00022737"/>
    </source>
</evidence>
<feature type="domain" description="Laminin EGF-like" evidence="14">
    <location>
        <begin position="665"/>
        <end position="712"/>
    </location>
</feature>
<feature type="disulfide bond" evidence="10">
    <location>
        <begin position="611"/>
        <end position="623"/>
    </location>
</feature>
<keyword evidence="7" id="KW-0325">Glycoprotein</keyword>
<dbReference type="SMART" id="SM00180">
    <property type="entry name" value="EGF_Lam"/>
    <property type="match status" value="2"/>
</dbReference>
<feature type="disulfide bond" evidence="10">
    <location>
        <begin position="667"/>
        <end position="684"/>
    </location>
</feature>
<evidence type="ECO:0000256" key="6">
    <source>
        <dbReference type="ARBA" id="ARBA00023157"/>
    </source>
</evidence>
<dbReference type="InterPro" id="IPR050653">
    <property type="entry name" value="Prot_Inhib_GrowthFact_Antg"/>
</dbReference>
<feature type="disulfide bond" evidence="10">
    <location>
        <begin position="613"/>
        <end position="630"/>
    </location>
</feature>
<feature type="disulfide bond" evidence="9">
    <location>
        <begin position="906"/>
        <end position="915"/>
    </location>
</feature>
<dbReference type="Pfam" id="PF04749">
    <property type="entry name" value="PLAC8"/>
    <property type="match status" value="1"/>
</dbReference>
<evidence type="ECO:0000256" key="1">
    <source>
        <dbReference type="ARBA" id="ARBA00009024"/>
    </source>
</evidence>
<feature type="domain" description="Laminin G" evidence="12">
    <location>
        <begin position="1367"/>
        <end position="1554"/>
    </location>
</feature>
<dbReference type="Gene3D" id="2.60.120.200">
    <property type="match status" value="3"/>
</dbReference>
<dbReference type="Pfam" id="PF02210">
    <property type="entry name" value="Laminin_G_2"/>
    <property type="match status" value="1"/>
</dbReference>
<feature type="domain" description="Kazal-like" evidence="15">
    <location>
        <begin position="746"/>
        <end position="797"/>
    </location>
</feature>
<evidence type="ECO:0000259" key="14">
    <source>
        <dbReference type="PROSITE" id="PS50027"/>
    </source>
</evidence>
<dbReference type="PROSITE" id="PS50027">
    <property type="entry name" value="EGF_LAM_2"/>
    <property type="match status" value="2"/>
</dbReference>
<accession>A0A814D2W8</accession>
<dbReference type="NCBIfam" id="TIGR01571">
    <property type="entry name" value="A_thal_Cys_rich"/>
    <property type="match status" value="1"/>
</dbReference>
<sequence>MTTEETQQRRRRLLHILLIILGVVILLATLFLIGVIYKTLKSKTQRDSLALHSSNLTELYFNRSERACLHGFLECKYNATCTEQNQCHCIFNCADSNGDTCRLDQARCVAYYEKNLTCSSMNCSHGAKCVINENGLAGCNCPINCDEYDRTEAPDGLICANDQRTYDTSCELQKKACEIQQNLYVLHSGRCQNCTGSSCLLNSQQCNPYVSCSSKYRPICASNLHSFSNECEMQKYACQSRVNLTKLHDKRCYSNEEQQLRKACKTLTCSNGKMCMLENGLGVCRCLFNCSSEKNPICASDGRFYQNLCEMERARCFNDASFVPVDISYCVSICDKIHCPYGRCKHHSNEQIECECKTCSQKYSEHEQICGDNGFTYPSQCLLEHDACTKQKDIKPRHMGPCNNCQNVVCPFNGYCRSEQGNHTCLCSTKDSCLTRNQSNPICGSNQELFYSQCEMDVRSCELNTHLYAVSPHYCIQYHDQKKYTFECSYDEVLLDLNSNRYIECDAFERCPINSYCNKQTNRCCVKVITAILPYRVCRSDEDCGRNMICSFGLCQCARNDMMPARNKRECVAVPSYVSQNSTCATSPYGCCNDQITVSPTFNRQGCPENCDCHPTGSLRTSCDPQTGSCYCRSGVDGLTCSHCDNEYWNFARISTHNNTGCIPCGCHPYGSERRDCSQDTGQCSCHSFTTGLQCDKCIDSTLVLTDHGCVNMNKNPRRRRQRTCNDLTCLFDGICQIRDGYPRCTCDQVICTDEEQRSMSICASNGRTYRSKCDMKRQQCAEQYEIVLMYLGVCHARDEHQQVENSGFVEEVLPIVPIDSKRCITDEDCGENMVCLSEFCECAQQKYKRVPGPQCIRLHSTPFERNKNLVNSIRRTSNALCMRFNPCENHGVCHDESNGSYICLCSFGWIGRHCEQRITITVPYFNRQSYLEYNLSTFIKSIDVTFASEHENGLILYSEEKSNNIYFVIAIRNRAIDIMIRSSRSISKIQLPEKIKLHTYVRLQIRLVYNEIQAKLNDGNLTTRLLPFEMTLKKQFFLGGLPESLHFHYKQLELDEGFQGCVHDLSVNGEAILFNNSEQTGQNIHECSVNSCQSAQCLQGTHCVPLTNNDPRNYECLDEDYTAIDRCLRRPCDTNQECVLVSPNDYICVCLNCSLDHQYAVQFQSISYIKHRPLQPLGETGKFKMELWFLSSKSSGLLIYSEHINSKKGHMKLYLQQKTLLFNVLLGAKNIALSSRSPIELNTWHRCLIEIYGQKITLILDQDLPVISYELFSSNNLWPRSLTFIGNLPQQYRPKNSRLFEGFQGSIQKMIINNRVFSDIRQNALELFNITEYSDDPYQSHPFLLCDQTDMDNATCIDQLKSSDTSAEFDGASNAVYAYTPQNLQRNDFDLLLKTKYSSGLVFFVGETTVSFFSKYLSLILVNGFLQFETKVDQHSGAILLKSKVRVDDSRWHRITIERVRRRIIMKLDDIYYYQTLSLSKETDFHPNPSLIYIGGYNQLCGYDEQHCQSFHGCLRNVSIDENYLNLVNFITTDNSSLNNRSMNPWSSGLFDCFSDIGICFYGWCCTPCLYGENAQQIDGSSCCGSCCIWVLLADCGLCCLVHMGKRKALRDRYSIQEDCNDCVATTFCTSCAVCQEARELKFRSATVGGPAPVMAQPMGGAAYPNLGQQY</sequence>
<organism evidence="16 17">
    <name type="scientific">Adineta ricciae</name>
    <name type="common">Rotifer</name>
    <dbReference type="NCBI Taxonomy" id="249248"/>
    <lineage>
        <taxon>Eukaryota</taxon>
        <taxon>Metazoa</taxon>
        <taxon>Spiralia</taxon>
        <taxon>Gnathifera</taxon>
        <taxon>Rotifera</taxon>
        <taxon>Eurotatoria</taxon>
        <taxon>Bdelloidea</taxon>
        <taxon>Adinetida</taxon>
        <taxon>Adinetidae</taxon>
        <taxon>Adineta</taxon>
    </lineage>
</organism>
<reference evidence="16" key="1">
    <citation type="submission" date="2021-02" db="EMBL/GenBank/DDBJ databases">
        <authorList>
            <person name="Nowell W R."/>
        </authorList>
    </citation>
    <scope>NUCLEOTIDE SEQUENCE</scope>
</reference>
<dbReference type="PROSITE" id="PS01248">
    <property type="entry name" value="EGF_LAM_1"/>
    <property type="match status" value="1"/>
</dbReference>
<dbReference type="PROSITE" id="PS50025">
    <property type="entry name" value="LAM_G_DOMAIN"/>
    <property type="match status" value="3"/>
</dbReference>
<dbReference type="PRINTS" id="PR00011">
    <property type="entry name" value="EGFLAMININ"/>
</dbReference>
<dbReference type="InterPro" id="IPR000742">
    <property type="entry name" value="EGF"/>
</dbReference>
<evidence type="ECO:0000256" key="2">
    <source>
        <dbReference type="ARBA" id="ARBA00022536"/>
    </source>
</evidence>
<evidence type="ECO:0000256" key="5">
    <source>
        <dbReference type="ARBA" id="ARBA00022782"/>
    </source>
</evidence>
<feature type="disulfide bond" evidence="10">
    <location>
        <begin position="632"/>
        <end position="641"/>
    </location>
</feature>
<dbReference type="Pfam" id="PF00054">
    <property type="entry name" value="Laminin_G_1"/>
    <property type="match status" value="2"/>
</dbReference>
<feature type="disulfide bond" evidence="10">
    <location>
        <begin position="665"/>
        <end position="677"/>
    </location>
</feature>
<dbReference type="PANTHER" id="PTHR10913">
    <property type="entry name" value="FOLLISTATIN-RELATED"/>
    <property type="match status" value="1"/>
</dbReference>
<dbReference type="SMART" id="SM00179">
    <property type="entry name" value="EGF_CA"/>
    <property type="match status" value="1"/>
</dbReference>
<keyword evidence="2 9" id="KW-0245">EGF-like domain</keyword>
<dbReference type="GO" id="GO:0005615">
    <property type="term" value="C:extracellular space"/>
    <property type="evidence" value="ECO:0007669"/>
    <property type="project" value="TreeGrafter"/>
</dbReference>
<dbReference type="InterPro" id="IPR001881">
    <property type="entry name" value="EGF-like_Ca-bd_dom"/>
</dbReference>
<dbReference type="InterPro" id="IPR002049">
    <property type="entry name" value="LE_dom"/>
</dbReference>
<dbReference type="CDD" id="cd00055">
    <property type="entry name" value="EGF_Lam"/>
    <property type="match status" value="2"/>
</dbReference>
<dbReference type="PANTHER" id="PTHR10913:SF81">
    <property type="entry name" value="KAZAL-LIKE DOMAIN-CONTAINING PROTEIN"/>
    <property type="match status" value="1"/>
</dbReference>
<feature type="domain" description="Kazal-like" evidence="15">
    <location>
        <begin position="200"/>
        <end position="254"/>
    </location>
</feature>
<dbReference type="Gene3D" id="2.10.25.10">
    <property type="entry name" value="Laminin"/>
    <property type="match status" value="3"/>
</dbReference>
<feature type="domain" description="Laminin G" evidence="12">
    <location>
        <begin position="1159"/>
        <end position="1347"/>
    </location>
</feature>
<feature type="domain" description="Laminin EGF-like" evidence="14">
    <location>
        <begin position="611"/>
        <end position="664"/>
    </location>
</feature>
<evidence type="ECO:0000313" key="17">
    <source>
        <dbReference type="Proteomes" id="UP000663852"/>
    </source>
</evidence>
<keyword evidence="11" id="KW-0472">Membrane</keyword>
<dbReference type="GO" id="GO:0005509">
    <property type="term" value="F:calcium ion binding"/>
    <property type="evidence" value="ECO:0007669"/>
    <property type="project" value="InterPro"/>
</dbReference>
<dbReference type="FunFam" id="2.10.25.10:FF:000173">
    <property type="entry name" value="Neurogenic locus notch protein 2"/>
    <property type="match status" value="1"/>
</dbReference>